<evidence type="ECO:0000313" key="16">
    <source>
        <dbReference type="Proteomes" id="UP000812440"/>
    </source>
</evidence>
<evidence type="ECO:0000256" key="9">
    <source>
        <dbReference type="ARBA" id="ARBA00023242"/>
    </source>
</evidence>
<dbReference type="Proteomes" id="UP000812440">
    <property type="component" value="Chromosome 7"/>
</dbReference>
<evidence type="ECO:0000256" key="13">
    <source>
        <dbReference type="ARBA" id="ARBA00081413"/>
    </source>
</evidence>
<dbReference type="AlphaFoldDB" id="A0A8T2IVM1"/>
<comment type="caution">
    <text evidence="15">The sequence shown here is derived from an EMBL/GenBank/DDBJ whole genome shotgun (WGS) entry which is preliminary data.</text>
</comment>
<evidence type="ECO:0000256" key="10">
    <source>
        <dbReference type="ARBA" id="ARBA00023791"/>
    </source>
</evidence>
<dbReference type="Gene3D" id="4.10.280.10">
    <property type="entry name" value="Helix-loop-helix DNA-binding domain"/>
    <property type="match status" value="1"/>
</dbReference>
<dbReference type="GO" id="GO:0030154">
    <property type="term" value="P:cell differentiation"/>
    <property type="evidence" value="ECO:0007669"/>
    <property type="project" value="UniProtKB-KW"/>
</dbReference>
<comment type="subcellular location">
    <subcellularLocation>
        <location evidence="1">Nucleus</location>
    </subcellularLocation>
</comment>
<dbReference type="SUPFAM" id="SSF47459">
    <property type="entry name" value="HLH, helix-loop-helix DNA-binding domain"/>
    <property type="match status" value="1"/>
</dbReference>
<keyword evidence="9" id="KW-0539">Nucleus</keyword>
<dbReference type="GO" id="GO:0005634">
    <property type="term" value="C:nucleus"/>
    <property type="evidence" value="ECO:0007669"/>
    <property type="project" value="UniProtKB-SubCell"/>
</dbReference>
<evidence type="ECO:0000256" key="8">
    <source>
        <dbReference type="ARBA" id="ARBA00023163"/>
    </source>
</evidence>
<dbReference type="GO" id="GO:0000122">
    <property type="term" value="P:negative regulation of transcription by RNA polymerase II"/>
    <property type="evidence" value="ECO:0007669"/>
    <property type="project" value="UniProtKB-ARBA"/>
</dbReference>
<organism evidence="15 16">
    <name type="scientific">Hymenochirus boettgeri</name>
    <name type="common">Congo dwarf clawed frog</name>
    <dbReference type="NCBI Taxonomy" id="247094"/>
    <lineage>
        <taxon>Eukaryota</taxon>
        <taxon>Metazoa</taxon>
        <taxon>Chordata</taxon>
        <taxon>Craniata</taxon>
        <taxon>Vertebrata</taxon>
        <taxon>Euteleostomi</taxon>
        <taxon>Amphibia</taxon>
        <taxon>Batrachia</taxon>
        <taxon>Anura</taxon>
        <taxon>Pipoidea</taxon>
        <taxon>Pipidae</taxon>
        <taxon>Pipinae</taxon>
        <taxon>Hymenochirus</taxon>
    </lineage>
</organism>
<evidence type="ECO:0000256" key="2">
    <source>
        <dbReference type="ARBA" id="ARBA00022473"/>
    </source>
</evidence>
<dbReference type="GO" id="GO:0048513">
    <property type="term" value="P:animal organ development"/>
    <property type="evidence" value="ECO:0007669"/>
    <property type="project" value="UniProtKB-ARBA"/>
</dbReference>
<dbReference type="PANTHER" id="PTHR10985">
    <property type="entry name" value="BASIC HELIX-LOOP-HELIX TRANSCRIPTION FACTOR, HES-RELATED"/>
    <property type="match status" value="1"/>
</dbReference>
<dbReference type="CDD" id="cd11461">
    <property type="entry name" value="bHLH-O_HES5"/>
    <property type="match status" value="1"/>
</dbReference>
<keyword evidence="3" id="KW-0678">Repressor</keyword>
<feature type="domain" description="BHLH" evidence="14">
    <location>
        <begin position="21"/>
        <end position="78"/>
    </location>
</feature>
<keyword evidence="6" id="KW-0805">Transcription regulation</keyword>
<keyword evidence="2" id="KW-0217">Developmental protein</keyword>
<name>A0A8T2IVM1_9PIPI</name>
<dbReference type="GO" id="GO:0046983">
    <property type="term" value="F:protein dimerization activity"/>
    <property type="evidence" value="ECO:0007669"/>
    <property type="project" value="InterPro"/>
</dbReference>
<comment type="function">
    <text evidence="11">Transcriptional repressor of genes that require a bHLH protein for their transcription. Plays an important role as neurogenesis negative regulator.</text>
</comment>
<dbReference type="EMBL" id="JAACNH010000008">
    <property type="protein sequence ID" value="KAG8434216.1"/>
    <property type="molecule type" value="Genomic_DNA"/>
</dbReference>
<sequence length="162" mass="19136">MAPTLQMLPDATKSQLCDIRRNKARKPVIEKMRRDRINSSIEQLRMLLEKNFQAHHHSNSKLEKADILEMAVSYLQQQKKLQCNQSELLKENGQDSYYQGYYRCLKETVGFLHTQDQGQTYGERYHCPLLTDSRLLESYKTFFQQGASCQISPCNMKIWRPW</sequence>
<dbReference type="OrthoDB" id="6085656at2759"/>
<evidence type="ECO:0000313" key="15">
    <source>
        <dbReference type="EMBL" id="KAG8434216.1"/>
    </source>
</evidence>
<reference evidence="15" key="1">
    <citation type="thesis" date="2020" institute="ProQuest LLC" country="789 East Eisenhower Parkway, Ann Arbor, MI, USA">
        <title>Comparative Genomics and Chromosome Evolution.</title>
        <authorList>
            <person name="Mudd A.B."/>
        </authorList>
    </citation>
    <scope>NUCLEOTIDE SEQUENCE</scope>
    <source>
        <strain evidence="15">Female2</strain>
        <tissue evidence="15">Blood</tissue>
    </source>
</reference>
<accession>A0A8T2IVM1</accession>
<evidence type="ECO:0000256" key="3">
    <source>
        <dbReference type="ARBA" id="ARBA00022491"/>
    </source>
</evidence>
<keyword evidence="16" id="KW-1185">Reference proteome</keyword>
<evidence type="ECO:0000256" key="1">
    <source>
        <dbReference type="ARBA" id="ARBA00004123"/>
    </source>
</evidence>
<dbReference type="GO" id="GO:0097150">
    <property type="term" value="P:neuronal stem cell population maintenance"/>
    <property type="evidence" value="ECO:0007669"/>
    <property type="project" value="UniProtKB-ARBA"/>
</dbReference>
<dbReference type="Pfam" id="PF00010">
    <property type="entry name" value="HLH"/>
    <property type="match status" value="1"/>
</dbReference>
<evidence type="ECO:0000256" key="5">
    <source>
        <dbReference type="ARBA" id="ARBA00022902"/>
    </source>
</evidence>
<dbReference type="InterPro" id="IPR011598">
    <property type="entry name" value="bHLH_dom"/>
</dbReference>
<evidence type="ECO:0000256" key="11">
    <source>
        <dbReference type="ARBA" id="ARBA00060201"/>
    </source>
</evidence>
<proteinExistence type="predicted"/>
<keyword evidence="5" id="KW-0524">Neurogenesis</keyword>
<evidence type="ECO:0000256" key="4">
    <source>
        <dbReference type="ARBA" id="ARBA00022782"/>
    </source>
</evidence>
<keyword evidence="4" id="KW-0221">Differentiation</keyword>
<keyword evidence="8" id="KW-0804">Transcription</keyword>
<dbReference type="GO" id="GO:0003677">
    <property type="term" value="F:DNA binding"/>
    <property type="evidence" value="ECO:0007669"/>
    <property type="project" value="UniProtKB-KW"/>
</dbReference>
<evidence type="ECO:0000256" key="7">
    <source>
        <dbReference type="ARBA" id="ARBA00023125"/>
    </source>
</evidence>
<dbReference type="SMART" id="SM00353">
    <property type="entry name" value="HLH"/>
    <property type="match status" value="1"/>
</dbReference>
<dbReference type="GO" id="GO:0007399">
    <property type="term" value="P:nervous system development"/>
    <property type="evidence" value="ECO:0007669"/>
    <property type="project" value="UniProtKB-KW"/>
</dbReference>
<dbReference type="InterPro" id="IPR036638">
    <property type="entry name" value="HLH_DNA-bd_sf"/>
</dbReference>
<evidence type="ECO:0000256" key="12">
    <source>
        <dbReference type="ARBA" id="ARBA00072975"/>
    </source>
</evidence>
<protein>
    <recommendedName>
        <fullName evidence="12">Transcription factor HES-5</fullName>
    </recommendedName>
    <alternativeName>
        <fullName evidence="13">Hairy and enhancer of split 5</fullName>
    </alternativeName>
</protein>
<dbReference type="PROSITE" id="PS50888">
    <property type="entry name" value="BHLH"/>
    <property type="match status" value="1"/>
</dbReference>
<dbReference type="FunFam" id="4.10.280.10:FF:000033">
    <property type="entry name" value="Transcription factor HES-5"/>
    <property type="match status" value="1"/>
</dbReference>
<evidence type="ECO:0000256" key="6">
    <source>
        <dbReference type="ARBA" id="ARBA00023015"/>
    </source>
</evidence>
<dbReference type="GO" id="GO:0045596">
    <property type="term" value="P:negative regulation of cell differentiation"/>
    <property type="evidence" value="ECO:0007669"/>
    <property type="project" value="UniProtKB-ARBA"/>
</dbReference>
<dbReference type="InterPro" id="IPR050370">
    <property type="entry name" value="HES_HEY"/>
</dbReference>
<evidence type="ECO:0000259" key="14">
    <source>
        <dbReference type="PROSITE" id="PS50888"/>
    </source>
</evidence>
<gene>
    <name evidence="15" type="ORF">GDO86_012550</name>
</gene>
<keyword evidence="7" id="KW-0238">DNA-binding</keyword>
<comment type="subunit">
    <text evidence="10">Transcription repression requires formation of a complex with a corepressor protein of the Groucho/TLE family.</text>
</comment>